<accession>I9KRQ8</accession>
<evidence type="ECO:0000313" key="2">
    <source>
        <dbReference type="Proteomes" id="UP000005110"/>
    </source>
</evidence>
<reference evidence="1 2" key="1">
    <citation type="submission" date="2012-02" db="EMBL/GenBank/DDBJ databases">
        <title>Improved High-Quality Draft sequence of Thermoanaerobacter siderophilus SR4.</title>
        <authorList>
            <consortium name="US DOE Joint Genome Institute"/>
            <person name="Lucas S."/>
            <person name="Han J."/>
            <person name="Lapidus A."/>
            <person name="Cheng J.-F."/>
            <person name="Goodwin L."/>
            <person name="Pitluck S."/>
            <person name="Peters L."/>
            <person name="Detter J.C."/>
            <person name="Han C."/>
            <person name="Tapia R."/>
            <person name="Land M."/>
            <person name="Hauser L."/>
            <person name="Kyrpides N."/>
            <person name="Ivanova N."/>
            <person name="Pagani I."/>
            <person name="Hemme C."/>
            <person name="Woyke T."/>
        </authorList>
    </citation>
    <scope>NUCLEOTIDE SEQUENCE [LARGE SCALE GENOMIC DNA]</scope>
    <source>
        <strain evidence="1 2">SR4</strain>
    </source>
</reference>
<dbReference type="Proteomes" id="UP000005110">
    <property type="component" value="Chromosome"/>
</dbReference>
<keyword evidence="2" id="KW-1185">Reference proteome</keyword>
<dbReference type="HOGENOM" id="CLU_3376562_0_0_9"/>
<evidence type="ECO:0000313" key="1">
    <source>
        <dbReference type="EMBL" id="EIV99465.1"/>
    </source>
</evidence>
<gene>
    <name evidence="1" type="ORF">ThesiDRAFT1_0441</name>
</gene>
<sequence length="34" mass="3893">MLYKKNILTFVKLRYTIILKASASDCNTVAIGRF</sequence>
<organism evidence="1 2">
    <name type="scientific">Thermoanaerobacter siderophilus SR4</name>
    <dbReference type="NCBI Taxonomy" id="880478"/>
    <lineage>
        <taxon>Bacteria</taxon>
        <taxon>Bacillati</taxon>
        <taxon>Bacillota</taxon>
        <taxon>Clostridia</taxon>
        <taxon>Thermoanaerobacterales</taxon>
        <taxon>Thermoanaerobacteraceae</taxon>
        <taxon>Thermoanaerobacter</taxon>
    </lineage>
</organism>
<protein>
    <submittedName>
        <fullName evidence="1">Uncharacterized protein</fullName>
    </submittedName>
</protein>
<name>I9KRQ8_9THEO</name>
<dbReference type="EMBL" id="CM001486">
    <property type="protein sequence ID" value="EIV99465.1"/>
    <property type="molecule type" value="Genomic_DNA"/>
</dbReference>
<proteinExistence type="predicted"/>
<dbReference type="AlphaFoldDB" id="I9KRQ8"/>